<evidence type="ECO:0000313" key="2">
    <source>
        <dbReference type="Proteomes" id="UP001189122"/>
    </source>
</evidence>
<dbReference type="EMBL" id="CACRZD030000001">
    <property type="protein sequence ID" value="CAA6653804.1"/>
    <property type="molecule type" value="Genomic_DNA"/>
</dbReference>
<dbReference type="Proteomes" id="UP001189122">
    <property type="component" value="Unassembled WGS sequence"/>
</dbReference>
<keyword evidence="2" id="KW-1185">Reference proteome</keyword>
<reference evidence="1 2" key="1">
    <citation type="submission" date="2019-12" db="EMBL/GenBank/DDBJ databases">
        <authorList>
            <person name="Scholz U."/>
            <person name="Mascher M."/>
            <person name="Fiebig A."/>
        </authorList>
    </citation>
    <scope>NUCLEOTIDE SEQUENCE</scope>
</reference>
<gene>
    <name evidence="1" type="ORF">SI7747_01000394</name>
</gene>
<accession>A0A7I8I8J3</accession>
<organism evidence="1">
    <name type="scientific">Spirodela intermedia</name>
    <name type="common">Intermediate duckweed</name>
    <dbReference type="NCBI Taxonomy" id="51605"/>
    <lineage>
        <taxon>Eukaryota</taxon>
        <taxon>Viridiplantae</taxon>
        <taxon>Streptophyta</taxon>
        <taxon>Embryophyta</taxon>
        <taxon>Tracheophyta</taxon>
        <taxon>Spermatophyta</taxon>
        <taxon>Magnoliopsida</taxon>
        <taxon>Liliopsida</taxon>
        <taxon>Araceae</taxon>
        <taxon>Lemnoideae</taxon>
        <taxon>Spirodela</taxon>
    </lineage>
</organism>
<sequence>MSMNLKICLLCISSNCLSKLSVLSIFNFIDDIPSLSLWCLVKS</sequence>
<protein>
    <submittedName>
        <fullName evidence="1">Uncharacterized protein</fullName>
    </submittedName>
</protein>
<proteinExistence type="predicted"/>
<dbReference type="AlphaFoldDB" id="A0A7I8I8J3"/>
<dbReference type="EMBL" id="LR743588">
    <property type="protein sequence ID" value="CAA2613989.1"/>
    <property type="molecule type" value="Genomic_DNA"/>
</dbReference>
<name>A0A7I8I8J3_SPIIN</name>
<evidence type="ECO:0000313" key="1">
    <source>
        <dbReference type="EMBL" id="CAA2613989.1"/>
    </source>
</evidence>